<sequence length="307" mass="35405">MSRNNSYHQMNCSANASAVYVFMPIDSTVKSIICSILASIGIMGFLGNSLIFYFLWKKPIKKRSLIQKSPFVRNFNLYVRSLSLSDILASAISIPLVCIQILFDVFQNGWACKIVRYLNFIFPSITINNLIVISLEKYLSTRSIPRTFTTKAVRRMIIWAWVFGMVFMLLAATPYGGIRLDLNQTHYTTICFYKYQFYPFRMPLVVVVVQYILPGSFITFVNFCLLKTIWIRGNRAMIKGLNNAFKAKLIATRVKGMTLLILITFAFIVCYFFFLANLLYNHIAKPYRDFQTDFISRYGFGGIVFLN</sequence>
<dbReference type="CDD" id="cd00637">
    <property type="entry name" value="7tm_classA_rhodopsin-like"/>
    <property type="match status" value="1"/>
</dbReference>
<dbReference type="PROSITE" id="PS50262">
    <property type="entry name" value="G_PROTEIN_RECEP_F1_2"/>
    <property type="match status" value="1"/>
</dbReference>
<reference evidence="11 12" key="1">
    <citation type="submission" date="2022-05" db="EMBL/GenBank/DDBJ databases">
        <authorList>
            <consortium name="Genoscope - CEA"/>
            <person name="William W."/>
        </authorList>
    </citation>
    <scope>NUCLEOTIDE SEQUENCE [LARGE SCALE GENOMIC DNA]</scope>
</reference>
<feature type="transmembrane region" description="Helical" evidence="9">
    <location>
        <begin position="77"/>
        <end position="102"/>
    </location>
</feature>
<protein>
    <recommendedName>
        <fullName evidence="10">G-protein coupled receptors family 1 profile domain-containing protein</fullName>
    </recommendedName>
</protein>
<keyword evidence="8" id="KW-0807">Transducer</keyword>
<dbReference type="Gene3D" id="1.20.1070.10">
    <property type="entry name" value="Rhodopsin 7-helix transmembrane proteins"/>
    <property type="match status" value="1"/>
</dbReference>
<evidence type="ECO:0000256" key="4">
    <source>
        <dbReference type="ARBA" id="ARBA00022989"/>
    </source>
</evidence>
<organism evidence="11 12">
    <name type="scientific">Pocillopora meandrina</name>
    <dbReference type="NCBI Taxonomy" id="46732"/>
    <lineage>
        <taxon>Eukaryota</taxon>
        <taxon>Metazoa</taxon>
        <taxon>Cnidaria</taxon>
        <taxon>Anthozoa</taxon>
        <taxon>Hexacorallia</taxon>
        <taxon>Scleractinia</taxon>
        <taxon>Astrocoeniina</taxon>
        <taxon>Pocilloporidae</taxon>
        <taxon>Pocillopora</taxon>
    </lineage>
</organism>
<dbReference type="GO" id="GO:0007218">
    <property type="term" value="P:neuropeptide signaling pathway"/>
    <property type="evidence" value="ECO:0007669"/>
    <property type="project" value="TreeGrafter"/>
</dbReference>
<keyword evidence="12" id="KW-1185">Reference proteome</keyword>
<dbReference type="InterPro" id="IPR000276">
    <property type="entry name" value="GPCR_Rhodpsn"/>
</dbReference>
<feature type="transmembrane region" description="Helical" evidence="9">
    <location>
        <begin position="202"/>
        <end position="225"/>
    </location>
</feature>
<evidence type="ECO:0000313" key="11">
    <source>
        <dbReference type="EMBL" id="CAH3046037.1"/>
    </source>
</evidence>
<comment type="caution">
    <text evidence="11">The sequence shown here is derived from an EMBL/GenBank/DDBJ whole genome shotgun (WGS) entry which is preliminary data.</text>
</comment>
<feature type="domain" description="G-protein coupled receptors family 1 profile" evidence="10">
    <location>
        <begin position="47"/>
        <end position="307"/>
    </location>
</feature>
<dbReference type="PRINTS" id="PR00237">
    <property type="entry name" value="GPCRRHODOPSN"/>
</dbReference>
<keyword evidence="4 9" id="KW-1133">Transmembrane helix</keyword>
<evidence type="ECO:0000256" key="8">
    <source>
        <dbReference type="ARBA" id="ARBA00023224"/>
    </source>
</evidence>
<dbReference type="PANTHER" id="PTHR24230">
    <property type="entry name" value="G-PROTEIN COUPLED RECEPTOR"/>
    <property type="match status" value="1"/>
</dbReference>
<keyword evidence="6 9" id="KW-0472">Membrane</keyword>
<keyword evidence="3 9" id="KW-0812">Transmembrane</keyword>
<keyword evidence="5" id="KW-0297">G-protein coupled receptor</keyword>
<dbReference type="GO" id="GO:0005886">
    <property type="term" value="C:plasma membrane"/>
    <property type="evidence" value="ECO:0007669"/>
    <property type="project" value="UniProtKB-SubCell"/>
</dbReference>
<feature type="transmembrane region" description="Helical" evidence="9">
    <location>
        <begin position="29"/>
        <end position="56"/>
    </location>
</feature>
<evidence type="ECO:0000256" key="6">
    <source>
        <dbReference type="ARBA" id="ARBA00023136"/>
    </source>
</evidence>
<evidence type="ECO:0000313" key="12">
    <source>
        <dbReference type="Proteomes" id="UP001159428"/>
    </source>
</evidence>
<name>A0AAU9W9A3_9CNID</name>
<feature type="non-terminal residue" evidence="11">
    <location>
        <position position="307"/>
    </location>
</feature>
<evidence type="ECO:0000259" key="10">
    <source>
        <dbReference type="PROSITE" id="PS50262"/>
    </source>
</evidence>
<evidence type="ECO:0000256" key="3">
    <source>
        <dbReference type="ARBA" id="ARBA00022692"/>
    </source>
</evidence>
<evidence type="ECO:0000256" key="5">
    <source>
        <dbReference type="ARBA" id="ARBA00023040"/>
    </source>
</evidence>
<dbReference type="Proteomes" id="UP001159428">
    <property type="component" value="Unassembled WGS sequence"/>
</dbReference>
<evidence type="ECO:0000256" key="7">
    <source>
        <dbReference type="ARBA" id="ARBA00023170"/>
    </source>
</evidence>
<accession>A0AAU9W9A3</accession>
<comment type="subcellular location">
    <subcellularLocation>
        <location evidence="1">Cell membrane</location>
        <topology evidence="1">Multi-pass membrane protein</topology>
    </subcellularLocation>
</comment>
<keyword evidence="7" id="KW-0675">Receptor</keyword>
<evidence type="ECO:0000256" key="9">
    <source>
        <dbReference type="SAM" id="Phobius"/>
    </source>
</evidence>
<dbReference type="EMBL" id="CALNXJ010000008">
    <property type="protein sequence ID" value="CAH3046037.1"/>
    <property type="molecule type" value="Genomic_DNA"/>
</dbReference>
<feature type="transmembrane region" description="Helical" evidence="9">
    <location>
        <begin position="258"/>
        <end position="280"/>
    </location>
</feature>
<gene>
    <name evidence="11" type="ORF">PMEA_00033057</name>
</gene>
<dbReference type="GO" id="GO:0008528">
    <property type="term" value="F:G protein-coupled peptide receptor activity"/>
    <property type="evidence" value="ECO:0007669"/>
    <property type="project" value="TreeGrafter"/>
</dbReference>
<feature type="transmembrane region" description="Helical" evidence="9">
    <location>
        <begin position="114"/>
        <end position="135"/>
    </location>
</feature>
<dbReference type="AlphaFoldDB" id="A0AAU9W9A3"/>
<keyword evidence="2" id="KW-1003">Cell membrane</keyword>
<dbReference type="InterPro" id="IPR017452">
    <property type="entry name" value="GPCR_Rhodpsn_7TM"/>
</dbReference>
<feature type="transmembrane region" description="Helical" evidence="9">
    <location>
        <begin position="156"/>
        <end position="178"/>
    </location>
</feature>
<evidence type="ECO:0000256" key="2">
    <source>
        <dbReference type="ARBA" id="ARBA00022475"/>
    </source>
</evidence>
<proteinExistence type="predicted"/>
<dbReference type="Pfam" id="PF00001">
    <property type="entry name" value="7tm_1"/>
    <property type="match status" value="1"/>
</dbReference>
<dbReference type="SUPFAM" id="SSF81321">
    <property type="entry name" value="Family A G protein-coupled receptor-like"/>
    <property type="match status" value="1"/>
</dbReference>
<dbReference type="PANTHER" id="PTHR24230:SF75">
    <property type="entry name" value="RELAXIN FAMILY PEPTIDE RECEPTOR 3"/>
    <property type="match status" value="1"/>
</dbReference>
<evidence type="ECO:0000256" key="1">
    <source>
        <dbReference type="ARBA" id="ARBA00004651"/>
    </source>
</evidence>